<reference evidence="2" key="1">
    <citation type="submission" date="2022-12" db="EMBL/GenBank/DDBJ databases">
        <title>Whole genome sequence of Mycolicibacterium iranicum strain SBH312.</title>
        <authorList>
            <person name="Jani J."/>
            <person name="Arifin Mustapha Z."/>
            <person name="Ahmed K."/>
            <person name="Kai Ling C."/>
        </authorList>
    </citation>
    <scope>NUCLEOTIDE SEQUENCE</scope>
    <source>
        <strain evidence="2">SBH312</strain>
    </source>
</reference>
<keyword evidence="1" id="KW-0812">Transmembrane</keyword>
<feature type="transmembrane region" description="Helical" evidence="1">
    <location>
        <begin position="175"/>
        <end position="197"/>
    </location>
</feature>
<keyword evidence="1" id="KW-0472">Membrane</keyword>
<feature type="transmembrane region" description="Helical" evidence="1">
    <location>
        <begin position="21"/>
        <end position="40"/>
    </location>
</feature>
<dbReference type="Pfam" id="PF13787">
    <property type="entry name" value="HXXEE"/>
    <property type="match status" value="1"/>
</dbReference>
<organism evidence="2 3">
    <name type="scientific">Mycolicibacterium iranicum</name>
    <name type="common">Mycobacterium iranicum</name>
    <dbReference type="NCBI Taxonomy" id="912594"/>
    <lineage>
        <taxon>Bacteria</taxon>
        <taxon>Bacillati</taxon>
        <taxon>Actinomycetota</taxon>
        <taxon>Actinomycetes</taxon>
        <taxon>Mycobacteriales</taxon>
        <taxon>Mycobacteriaceae</taxon>
        <taxon>Mycolicibacterium</taxon>
    </lineage>
</organism>
<gene>
    <name evidence="2" type="ORF">OY187_01930</name>
</gene>
<dbReference type="EMBL" id="JAPQYE010000001">
    <property type="protein sequence ID" value="MCZ0726794.1"/>
    <property type="molecule type" value="Genomic_DNA"/>
</dbReference>
<comment type="caution">
    <text evidence="2">The sequence shown here is derived from an EMBL/GenBank/DDBJ whole genome shotgun (WGS) entry which is preliminary data.</text>
</comment>
<name>A0ABT4HAF4_MYCIR</name>
<protein>
    <submittedName>
        <fullName evidence="2">HXXEE domain-containing protein</fullName>
    </submittedName>
</protein>
<evidence type="ECO:0000256" key="1">
    <source>
        <dbReference type="SAM" id="Phobius"/>
    </source>
</evidence>
<accession>A0ABT4HAF4</accession>
<dbReference type="InterPro" id="IPR025671">
    <property type="entry name" value="HXXEE"/>
</dbReference>
<keyword evidence="3" id="KW-1185">Reference proteome</keyword>
<evidence type="ECO:0000313" key="2">
    <source>
        <dbReference type="EMBL" id="MCZ0726794.1"/>
    </source>
</evidence>
<proteinExistence type="predicted"/>
<sequence length="213" mass="23805">MTISAPTYSVHEYRRYTRATQWLNGTGAAIAIALGVFILVDPARRTDPDWVFWLIWPIATLHTIEEYLWPGGFLKYFNAVAWRSGDPHGPLTARRAFFTDAVAGLFNPIAVLALSIVYLPAVWFFVGVLLINGFFHLVETLKTGRYFPGAVTGALLYLPGFTAITMFYVNRGLVTGLDLAVMFTLATVFTAGFFAMVRSWQRRDERSPALVNA</sequence>
<keyword evidence="1" id="KW-1133">Transmembrane helix</keyword>
<evidence type="ECO:0000313" key="3">
    <source>
        <dbReference type="Proteomes" id="UP001084650"/>
    </source>
</evidence>
<dbReference type="RefSeq" id="WP_268785133.1">
    <property type="nucleotide sequence ID" value="NZ_JAPQYE010000001.1"/>
</dbReference>
<feature type="transmembrane region" description="Helical" evidence="1">
    <location>
        <begin position="147"/>
        <end position="169"/>
    </location>
</feature>
<feature type="transmembrane region" description="Helical" evidence="1">
    <location>
        <begin position="109"/>
        <end position="135"/>
    </location>
</feature>
<dbReference type="Proteomes" id="UP001084650">
    <property type="component" value="Unassembled WGS sequence"/>
</dbReference>